<proteinExistence type="inferred from homology"/>
<keyword evidence="6" id="KW-0315">Glutamine amidotransferase</keyword>
<evidence type="ECO:0000256" key="3">
    <source>
        <dbReference type="ARBA" id="ARBA00012737"/>
    </source>
</evidence>
<dbReference type="Gene3D" id="3.40.50.620">
    <property type="entry name" value="HUPs"/>
    <property type="match status" value="2"/>
</dbReference>
<evidence type="ECO:0000256" key="6">
    <source>
        <dbReference type="ARBA" id="ARBA00022962"/>
    </source>
</evidence>
<evidence type="ECO:0000256" key="7">
    <source>
        <dbReference type="ARBA" id="ARBA00048741"/>
    </source>
</evidence>
<dbReference type="PANTHER" id="PTHR43284:SF1">
    <property type="entry name" value="ASPARAGINE SYNTHETASE"/>
    <property type="match status" value="1"/>
</dbReference>
<dbReference type="CDD" id="cd01991">
    <property type="entry name" value="Asn_synthase_B_C"/>
    <property type="match status" value="1"/>
</dbReference>
<comment type="pathway">
    <text evidence="1">Amino-acid biosynthesis; L-asparagine biosynthesis; L-asparagine from L-aspartate (L-Gln route): step 1/1.</text>
</comment>
<dbReference type="EMBL" id="JAQIBC010000001">
    <property type="protein sequence ID" value="MDM5263035.1"/>
    <property type="molecule type" value="Genomic_DNA"/>
</dbReference>
<keyword evidence="10" id="KW-1185">Reference proteome</keyword>
<organism evidence="9 10">
    <name type="scientific">Sulfurovum xiamenensis</name>
    <dbReference type="NCBI Taxonomy" id="3019066"/>
    <lineage>
        <taxon>Bacteria</taxon>
        <taxon>Pseudomonadati</taxon>
        <taxon>Campylobacterota</taxon>
        <taxon>Epsilonproteobacteria</taxon>
        <taxon>Campylobacterales</taxon>
        <taxon>Sulfurovaceae</taxon>
        <taxon>Sulfurovum</taxon>
    </lineage>
</organism>
<dbReference type="InterPro" id="IPR051786">
    <property type="entry name" value="ASN_synthetase/amidase"/>
</dbReference>
<evidence type="ECO:0000256" key="2">
    <source>
        <dbReference type="ARBA" id="ARBA00005752"/>
    </source>
</evidence>
<evidence type="ECO:0000259" key="8">
    <source>
        <dbReference type="PROSITE" id="PS51278"/>
    </source>
</evidence>
<comment type="caution">
    <text evidence="9">The sequence shown here is derived from an EMBL/GenBank/DDBJ whole genome shotgun (WGS) entry which is preliminary data.</text>
</comment>
<dbReference type="InterPro" id="IPR029055">
    <property type="entry name" value="Ntn_hydrolases_N"/>
</dbReference>
<keyword evidence="5" id="KW-0067">ATP-binding</keyword>
<protein>
    <recommendedName>
        <fullName evidence="3">asparagine synthase (glutamine-hydrolyzing)</fullName>
        <ecNumber evidence="3">6.3.5.4</ecNumber>
    </recommendedName>
</protein>
<dbReference type="InterPro" id="IPR001962">
    <property type="entry name" value="Asn_synthase"/>
</dbReference>
<dbReference type="InterPro" id="IPR017932">
    <property type="entry name" value="GATase_2_dom"/>
</dbReference>
<dbReference type="PROSITE" id="PS51278">
    <property type="entry name" value="GATASE_TYPE_2"/>
    <property type="match status" value="1"/>
</dbReference>
<dbReference type="CDD" id="cd00712">
    <property type="entry name" value="AsnB"/>
    <property type="match status" value="1"/>
</dbReference>
<dbReference type="RefSeq" id="WP_289401163.1">
    <property type="nucleotide sequence ID" value="NZ_JAQIBC010000001.1"/>
</dbReference>
<dbReference type="InterPro" id="IPR014729">
    <property type="entry name" value="Rossmann-like_a/b/a_fold"/>
</dbReference>
<accession>A0ABT7QPK9</accession>
<reference evidence="9" key="1">
    <citation type="submission" date="2023-01" db="EMBL/GenBank/DDBJ databases">
        <title>Sulfurovum sp. XTW-4 genome assembly.</title>
        <authorList>
            <person name="Wang J."/>
        </authorList>
    </citation>
    <scope>NUCLEOTIDE SEQUENCE</scope>
    <source>
        <strain evidence="9">XTW-4</strain>
    </source>
</reference>
<evidence type="ECO:0000256" key="1">
    <source>
        <dbReference type="ARBA" id="ARBA00005187"/>
    </source>
</evidence>
<dbReference type="Pfam" id="PF13537">
    <property type="entry name" value="GATase_7"/>
    <property type="match status" value="1"/>
</dbReference>
<comment type="catalytic activity">
    <reaction evidence="7">
        <text>L-aspartate + L-glutamine + ATP + H2O = L-asparagine + L-glutamate + AMP + diphosphate + H(+)</text>
        <dbReference type="Rhea" id="RHEA:12228"/>
        <dbReference type="ChEBI" id="CHEBI:15377"/>
        <dbReference type="ChEBI" id="CHEBI:15378"/>
        <dbReference type="ChEBI" id="CHEBI:29985"/>
        <dbReference type="ChEBI" id="CHEBI:29991"/>
        <dbReference type="ChEBI" id="CHEBI:30616"/>
        <dbReference type="ChEBI" id="CHEBI:33019"/>
        <dbReference type="ChEBI" id="CHEBI:58048"/>
        <dbReference type="ChEBI" id="CHEBI:58359"/>
        <dbReference type="ChEBI" id="CHEBI:456215"/>
        <dbReference type="EC" id="6.3.5.4"/>
    </reaction>
</comment>
<dbReference type="EC" id="6.3.5.4" evidence="3"/>
<evidence type="ECO:0000313" key="10">
    <source>
        <dbReference type="Proteomes" id="UP001169066"/>
    </source>
</evidence>
<dbReference type="Proteomes" id="UP001169066">
    <property type="component" value="Unassembled WGS sequence"/>
</dbReference>
<evidence type="ECO:0000256" key="5">
    <source>
        <dbReference type="ARBA" id="ARBA00022840"/>
    </source>
</evidence>
<dbReference type="SUPFAM" id="SSF56235">
    <property type="entry name" value="N-terminal nucleophile aminohydrolases (Ntn hydrolases)"/>
    <property type="match status" value="1"/>
</dbReference>
<dbReference type="InterPro" id="IPR033738">
    <property type="entry name" value="AsnB_N"/>
</dbReference>
<feature type="domain" description="Glutamine amidotransferase type-2" evidence="8">
    <location>
        <begin position="2"/>
        <end position="193"/>
    </location>
</feature>
<dbReference type="Pfam" id="PF00733">
    <property type="entry name" value="Asn_synthase"/>
    <property type="match status" value="1"/>
</dbReference>
<dbReference type="PIRSF" id="PIRSF001589">
    <property type="entry name" value="Asn_synthetase_glu-h"/>
    <property type="match status" value="1"/>
</dbReference>
<evidence type="ECO:0000313" key="9">
    <source>
        <dbReference type="EMBL" id="MDM5263035.1"/>
    </source>
</evidence>
<comment type="similarity">
    <text evidence="2">Belongs to the asparagine synthetase family.</text>
</comment>
<keyword evidence="4" id="KW-0547">Nucleotide-binding</keyword>
<name>A0ABT7QPK9_9BACT</name>
<dbReference type="SUPFAM" id="SSF52402">
    <property type="entry name" value="Adenine nucleotide alpha hydrolases-like"/>
    <property type="match status" value="1"/>
</dbReference>
<dbReference type="InterPro" id="IPR006426">
    <property type="entry name" value="Asn_synth_AEB"/>
</dbReference>
<evidence type="ECO:0000256" key="4">
    <source>
        <dbReference type="ARBA" id="ARBA00022741"/>
    </source>
</evidence>
<sequence length="630" mass="73623">MSGIFGIFNRNGRSVDKKIVDTMLEAMSYWKPDERGTWVDGPVALGHTMLWNTPESKLEHLPNRKKSQIITMDARLDNREELAEKLEMTDSPIDQITDSDFILSAYEKWGEACPKYLLGDFAFAIWDEKKQQMFCARDHIGIKPFYYYVDDNKFIFSNEIKVILSHFDIKKVLNDDAMAHYLKFGLLSDLDMTFYKNIYKLHAATSITIMVDENKEDTYWKAEECPKIHYNSLDEYIDRAKELLEMAVNVRVRSIYPIASHLSGGIDSSSIAVLAARQLGKNGYKLTGFNWTPVLNEDTDMDYFEWGNSKKIASLEHIEHQAIDLSEEDIFELYQTVDITQGDSIAFWYEHQIQKYVNKKNIRVILSGTGGDEFISNNSYGYIAGFFWRGEFKRAYNALRVEGLRSRYPVLGFIKRFYQEVILPSMPDWLYRIYSGSYCRFNRILNYIKPSMKKSIKALGPNYKLLMSVGVRNNMLNALYDGLIQTRIESWNTSGVSHKIEYRYPLLDKRIVEFALGVPEEMFRQEGRSRFLFRQAIDGLLPDEMIWSNTKYEPKRVEKYMEISQKAQTKWMQYYSIKDKKNEYFKLNSIFHDIAEFSLKDSLSKSDYGTITAITNLILAIEAYKRYKKC</sequence>
<gene>
    <name evidence="9" type="ORF">PF327_02380</name>
</gene>
<dbReference type="PANTHER" id="PTHR43284">
    <property type="entry name" value="ASPARAGINE SYNTHETASE (GLUTAMINE-HYDROLYZING)"/>
    <property type="match status" value="1"/>
</dbReference>
<dbReference type="Gene3D" id="3.60.20.10">
    <property type="entry name" value="Glutamine Phosphoribosylpyrophosphate, subunit 1, domain 1"/>
    <property type="match status" value="1"/>
</dbReference>